<sequence length="52" mass="6247">MHSPLHYRTICTHSVNQPLLTFRYLPPTCNSYPYLLQQYILLLNYRESANYV</sequence>
<dbReference type="AlphaFoldDB" id="A0A1X7TIJ5"/>
<evidence type="ECO:0000313" key="1">
    <source>
        <dbReference type="EnsemblMetazoa" id="Aqu2.1.14510_001"/>
    </source>
</evidence>
<dbReference type="EnsemblMetazoa" id="Aqu2.1.14510_001">
    <property type="protein sequence ID" value="Aqu2.1.14510_001"/>
    <property type="gene ID" value="Aqu2.1.14510"/>
</dbReference>
<protein>
    <submittedName>
        <fullName evidence="1">Uncharacterized protein</fullName>
    </submittedName>
</protein>
<reference evidence="1" key="1">
    <citation type="submission" date="2017-05" db="UniProtKB">
        <authorList>
            <consortium name="EnsemblMetazoa"/>
        </authorList>
    </citation>
    <scope>IDENTIFICATION</scope>
</reference>
<accession>A0A1X7TIJ5</accession>
<proteinExistence type="predicted"/>
<name>A0A1X7TIJ5_AMPQE</name>
<organism evidence="1">
    <name type="scientific">Amphimedon queenslandica</name>
    <name type="common">Sponge</name>
    <dbReference type="NCBI Taxonomy" id="400682"/>
    <lineage>
        <taxon>Eukaryota</taxon>
        <taxon>Metazoa</taxon>
        <taxon>Porifera</taxon>
        <taxon>Demospongiae</taxon>
        <taxon>Heteroscleromorpha</taxon>
        <taxon>Haplosclerida</taxon>
        <taxon>Niphatidae</taxon>
        <taxon>Amphimedon</taxon>
    </lineage>
</organism>
<dbReference type="InParanoid" id="A0A1X7TIJ5"/>